<dbReference type="SUPFAM" id="SSF56281">
    <property type="entry name" value="Metallo-hydrolase/oxidoreductase"/>
    <property type="match status" value="1"/>
</dbReference>
<dbReference type="Proteomes" id="UP001140074">
    <property type="component" value="Unassembled WGS sequence"/>
</dbReference>
<dbReference type="InterPro" id="IPR027074">
    <property type="entry name" value="Integrator_9su"/>
</dbReference>
<accession>A0A9W8IJP1</accession>
<evidence type="ECO:0000256" key="1">
    <source>
        <dbReference type="ARBA" id="ARBA00004123"/>
    </source>
</evidence>
<name>A0A9W8IJP1_9FUNG</name>
<gene>
    <name evidence="3" type="primary">INTS9</name>
    <name evidence="3" type="ORF">GGH94_005625</name>
</gene>
<dbReference type="GO" id="GO:0034472">
    <property type="term" value="P:snRNA 3'-end processing"/>
    <property type="evidence" value="ECO:0007669"/>
    <property type="project" value="TreeGrafter"/>
</dbReference>
<dbReference type="EMBL" id="JANBUY010000312">
    <property type="protein sequence ID" value="KAJ2860255.1"/>
    <property type="molecule type" value="Genomic_DNA"/>
</dbReference>
<dbReference type="InterPro" id="IPR036866">
    <property type="entry name" value="RibonucZ/Hydroxyglut_hydro"/>
</dbReference>
<evidence type="ECO:0000256" key="2">
    <source>
        <dbReference type="ARBA" id="ARBA00023242"/>
    </source>
</evidence>
<organism evidence="3 4">
    <name type="scientific">Coemansia aciculifera</name>
    <dbReference type="NCBI Taxonomy" id="417176"/>
    <lineage>
        <taxon>Eukaryota</taxon>
        <taxon>Fungi</taxon>
        <taxon>Fungi incertae sedis</taxon>
        <taxon>Zoopagomycota</taxon>
        <taxon>Kickxellomycotina</taxon>
        <taxon>Kickxellomycetes</taxon>
        <taxon>Kickxellales</taxon>
        <taxon>Kickxellaceae</taxon>
        <taxon>Coemansia</taxon>
    </lineage>
</organism>
<comment type="caution">
    <text evidence="3">The sequence shown here is derived from an EMBL/GenBank/DDBJ whole genome shotgun (WGS) entry which is preliminary data.</text>
</comment>
<sequence length="677" mass="74765">MPSISVVSFSPHERFHLLLCELDDTMFIVDCGWPLNTLYSDQADDTGKLRTAKSDTRLDPRDALSTINWARVDFILLSNYEQMTLLPYITEYTEFSGPVYATEPAKAYGRCVLEEGLGAALQGSDAMQGGSSSMASTSNVSHSSWSRRANGLDKWQAQVPYTQRDIVAAMEKITDVRHNEIISPVPFVQVYTRSSGYSIGSANWTVEYKNHRTAFISTSTFATCLHPQEWDPKVLSDAQAIVFCDAVDPASYEDDEVGTARANAQVLQRINQLCSTAISTMKQRGRVLLIGEPYGVTQDIFQLIAEHTQSLNLPLPQFIFISPVAERTLQYGNIMGEWLCESKQALLYLPEYPFADKDLRQKNHLHFVRSLADLATKNIPQGNWFVVAPPHDTATIDYFARQWKQDAQRCSSAEMASGTGMAKFAVLIHDDDVARSQSLVNRLSVSSEITFVPVSRRFTYHNIEQSLASATHAQHVLMPSSVYARLAASASKYEFKMFEFSHLQATTVDLSADRHLPLNIQKEMTRQIKSSGKQCAVVTGRLSLAAGKIRLEYPEGQAQVQASAADTSANSIKNTHSAVPVSTLPRDLSVWTPERLADELNEIGINASVVVGIPNGTAAASSEPQLQGTDRPVKLIKIVVPGGSATIHMHGGWSVECTSVSTQWTVMDSLRRVLKCT</sequence>
<reference evidence="3" key="1">
    <citation type="submission" date="2022-07" db="EMBL/GenBank/DDBJ databases">
        <title>Phylogenomic reconstructions and comparative analyses of Kickxellomycotina fungi.</title>
        <authorList>
            <person name="Reynolds N.K."/>
            <person name="Stajich J.E."/>
            <person name="Barry K."/>
            <person name="Grigoriev I.V."/>
            <person name="Crous P."/>
            <person name="Smith M.E."/>
        </authorList>
    </citation>
    <scope>NUCLEOTIDE SEQUENCE</scope>
    <source>
        <strain evidence="3">RSA 476</strain>
    </source>
</reference>
<comment type="subcellular location">
    <subcellularLocation>
        <location evidence="1">Nucleus</location>
    </subcellularLocation>
</comment>
<dbReference type="PANTHER" id="PTHR46094:SF1">
    <property type="entry name" value="INTEGRATOR COMPLEX SUBUNIT 9"/>
    <property type="match status" value="1"/>
</dbReference>
<dbReference type="PANTHER" id="PTHR46094">
    <property type="entry name" value="INTEGRATOR COMPLEX SUBUNIT 9"/>
    <property type="match status" value="1"/>
</dbReference>
<dbReference type="AlphaFoldDB" id="A0A9W8IJP1"/>
<protein>
    <submittedName>
        <fullName evidence="3">Integrator complex subunit 9</fullName>
    </submittedName>
</protein>
<evidence type="ECO:0000313" key="3">
    <source>
        <dbReference type="EMBL" id="KAJ2860255.1"/>
    </source>
</evidence>
<evidence type="ECO:0000313" key="4">
    <source>
        <dbReference type="Proteomes" id="UP001140074"/>
    </source>
</evidence>
<proteinExistence type="predicted"/>
<keyword evidence="4" id="KW-1185">Reference proteome</keyword>
<keyword evidence="2" id="KW-0539">Nucleus</keyword>
<dbReference type="Gene3D" id="3.60.15.10">
    <property type="entry name" value="Ribonuclease Z/Hydroxyacylglutathione hydrolase-like"/>
    <property type="match status" value="1"/>
</dbReference>
<dbReference type="GO" id="GO:0032039">
    <property type="term" value="C:integrator complex"/>
    <property type="evidence" value="ECO:0007669"/>
    <property type="project" value="InterPro"/>
</dbReference>